<accession>A0A7Z0TMJ4</accession>
<dbReference type="AlphaFoldDB" id="A0A7Z0TMJ4"/>
<reference evidence="6 7" key="3">
    <citation type="journal article" date="2022" name="Int. J. Syst. Evol. Microbiol.">
        <title>Strains of Bradyrhizobium barranii sp. nov. associated with legumes native to Canada are symbionts of soybeans and belong to different subspecies (subsp. barranii subsp. nov. and subsp. apii subsp. nov.) and symbiovars (sv. glycinearum and sv. septentrionale).</title>
        <authorList>
            <person name="Bromfield E.S.P."/>
            <person name="Cloutier S."/>
            <person name="Wasai-Hara S."/>
            <person name="Minamisawa K."/>
        </authorList>
    </citation>
    <scope>NUCLEOTIDE SEQUENCE [LARGE SCALE GENOMIC DNA]</scope>
    <source>
        <strain evidence="6 7">323S2</strain>
    </source>
</reference>
<dbReference type="RefSeq" id="WP_166342519.1">
    <property type="nucleotide sequence ID" value="NZ_CP088280.1"/>
</dbReference>
<feature type="repeat" description="TPR" evidence="3">
    <location>
        <begin position="184"/>
        <end position="217"/>
    </location>
</feature>
<dbReference type="EMBL" id="CP088280">
    <property type="protein sequence ID" value="UGX96849.1"/>
    <property type="molecule type" value="Genomic_DNA"/>
</dbReference>
<feature type="repeat" description="TPR" evidence="3">
    <location>
        <begin position="252"/>
        <end position="285"/>
    </location>
</feature>
<evidence type="ECO:0000256" key="4">
    <source>
        <dbReference type="SAM" id="MobiDB-lite"/>
    </source>
</evidence>
<dbReference type="EMBL" id="JACBFH010000001">
    <property type="protein sequence ID" value="NYY86989.1"/>
    <property type="molecule type" value="Genomic_DNA"/>
</dbReference>
<dbReference type="Proteomes" id="UP000564836">
    <property type="component" value="Chromosome"/>
</dbReference>
<feature type="region of interest" description="Disordered" evidence="4">
    <location>
        <begin position="150"/>
        <end position="178"/>
    </location>
</feature>
<dbReference type="SMART" id="SM00028">
    <property type="entry name" value="TPR"/>
    <property type="match status" value="6"/>
</dbReference>
<keyword evidence="2 3" id="KW-0802">TPR repeat</keyword>
<sequence>MIALVSPAAANSADEQKCSAQTKVSPDERIAACTSLLRLDEYDRQNIARIYFNRGSANNIKGEYELAIADYSAAIEADPTAERAYYCRAVAHYHLGDFDRALADLDRTIQLNSRNRIAHYARGLIYSRKGDYDRAIGDYTRSVQLTSQDQALQKNQNEPNRKGDDLAAPVGGDAAASEPEGIDGRIFLARGATYYEKGDIDHAIDDYDQALRINARDKDAFDYRARAYNAKGDFARAIVDADRAIQLDPEDALAHRSRALAYFQSGSLTKALADFDRATSLDPRDVYAALWREIVSMRSGAPSRLAAATMKLDMTAWPAPIVRLFLGEVTAEEVLRAANDPLPSKRSGQICEANFYSAEFALQRGAKEQARRLFGLALADCPPTFVEAQAAAAELKALGASP</sequence>
<gene>
    <name evidence="6" type="ORF">G6321_00017605</name>
    <name evidence="5" type="ORF">G6321_00685</name>
</gene>
<dbReference type="GO" id="GO:0046813">
    <property type="term" value="P:receptor-mediated virion attachment to host cell"/>
    <property type="evidence" value="ECO:0007669"/>
    <property type="project" value="TreeGrafter"/>
</dbReference>
<reference evidence="6 7" key="1">
    <citation type="journal article" date="2017" name="Syst. Appl. Microbiol.">
        <title>Soybeans inoculated with root zone soils of Canadian native legumes harbour diverse and novel Bradyrhizobium spp. that possess agricultural potential.</title>
        <authorList>
            <person name="Bromfield E.S.P."/>
            <person name="Cloutier S."/>
            <person name="Tambong J.T."/>
            <person name="Tran Thi T.V."/>
        </authorList>
    </citation>
    <scope>NUCLEOTIDE SEQUENCE [LARGE SCALE GENOMIC DNA]</scope>
    <source>
        <strain evidence="6 7">323S2</strain>
    </source>
</reference>
<name>A0A7Z0TMJ4_9BRAD</name>
<keyword evidence="1" id="KW-0677">Repeat</keyword>
<evidence type="ECO:0000313" key="5">
    <source>
        <dbReference type="EMBL" id="NYY86989.1"/>
    </source>
</evidence>
<dbReference type="InterPro" id="IPR019734">
    <property type="entry name" value="TPR_rpt"/>
</dbReference>
<dbReference type="Pfam" id="PF13181">
    <property type="entry name" value="TPR_8"/>
    <property type="match status" value="2"/>
</dbReference>
<proteinExistence type="predicted"/>
<evidence type="ECO:0000256" key="2">
    <source>
        <dbReference type="ARBA" id="ARBA00022803"/>
    </source>
</evidence>
<dbReference type="InterPro" id="IPR050498">
    <property type="entry name" value="Ycf3"/>
</dbReference>
<dbReference type="PROSITE" id="PS50005">
    <property type="entry name" value="TPR"/>
    <property type="match status" value="6"/>
</dbReference>
<dbReference type="SUPFAM" id="SSF48452">
    <property type="entry name" value="TPR-like"/>
    <property type="match status" value="2"/>
</dbReference>
<dbReference type="Pfam" id="PF13371">
    <property type="entry name" value="TPR_9"/>
    <property type="match status" value="1"/>
</dbReference>
<evidence type="ECO:0000313" key="6">
    <source>
        <dbReference type="EMBL" id="UGX96849.1"/>
    </source>
</evidence>
<dbReference type="PANTHER" id="PTHR44858:SF1">
    <property type="entry name" value="UDP-N-ACETYLGLUCOSAMINE--PEPTIDE N-ACETYLGLUCOSAMINYLTRANSFERASE SPINDLY-RELATED"/>
    <property type="match status" value="1"/>
</dbReference>
<dbReference type="InterPro" id="IPR011990">
    <property type="entry name" value="TPR-like_helical_dom_sf"/>
</dbReference>
<feature type="repeat" description="TPR" evidence="3">
    <location>
        <begin position="48"/>
        <end position="81"/>
    </location>
</feature>
<dbReference type="Gene3D" id="1.25.40.10">
    <property type="entry name" value="Tetratricopeptide repeat domain"/>
    <property type="match status" value="2"/>
</dbReference>
<protein>
    <submittedName>
        <fullName evidence="5">Tetratricopeptide repeat protein</fullName>
    </submittedName>
</protein>
<dbReference type="PANTHER" id="PTHR44858">
    <property type="entry name" value="TETRATRICOPEPTIDE REPEAT PROTEIN 6"/>
    <property type="match status" value="1"/>
</dbReference>
<feature type="repeat" description="TPR" evidence="3">
    <location>
        <begin position="82"/>
        <end position="115"/>
    </location>
</feature>
<dbReference type="Pfam" id="PF13432">
    <property type="entry name" value="TPR_16"/>
    <property type="match status" value="1"/>
</dbReference>
<organism evidence="5">
    <name type="scientific">Bradyrhizobium barranii subsp. barranii</name>
    <dbReference type="NCBI Taxonomy" id="2823807"/>
    <lineage>
        <taxon>Bacteria</taxon>
        <taxon>Pseudomonadati</taxon>
        <taxon>Pseudomonadota</taxon>
        <taxon>Alphaproteobacteria</taxon>
        <taxon>Hyphomicrobiales</taxon>
        <taxon>Nitrobacteraceae</taxon>
        <taxon>Bradyrhizobium</taxon>
        <taxon>Bradyrhizobium barranii</taxon>
    </lineage>
</organism>
<evidence type="ECO:0000256" key="3">
    <source>
        <dbReference type="PROSITE-ProRule" id="PRU00339"/>
    </source>
</evidence>
<reference evidence="5" key="2">
    <citation type="submission" date="2020-06" db="EMBL/GenBank/DDBJ databases">
        <title>Whole Genome Sequence of Bradyrhizobium sp. Strain 323S2.</title>
        <authorList>
            <person name="Bromfield E.S.P."/>
        </authorList>
    </citation>
    <scope>NUCLEOTIDE SEQUENCE [LARGE SCALE GENOMIC DNA]</scope>
    <source>
        <strain evidence="5">323S2</strain>
    </source>
</reference>
<dbReference type="GO" id="GO:0009279">
    <property type="term" value="C:cell outer membrane"/>
    <property type="evidence" value="ECO:0007669"/>
    <property type="project" value="TreeGrafter"/>
</dbReference>
<feature type="repeat" description="TPR" evidence="3">
    <location>
        <begin position="218"/>
        <end position="251"/>
    </location>
</feature>
<feature type="repeat" description="TPR" evidence="3">
    <location>
        <begin position="116"/>
        <end position="149"/>
    </location>
</feature>
<evidence type="ECO:0000256" key="1">
    <source>
        <dbReference type="ARBA" id="ARBA00022737"/>
    </source>
</evidence>
<evidence type="ECO:0000313" key="7">
    <source>
        <dbReference type="Proteomes" id="UP000564836"/>
    </source>
</evidence>